<evidence type="ECO:0000313" key="2">
    <source>
        <dbReference type="Proteomes" id="UP000225108"/>
    </source>
</evidence>
<gene>
    <name evidence="1" type="ORF">CSW57_02935</name>
</gene>
<evidence type="ECO:0000313" key="1">
    <source>
        <dbReference type="EMBL" id="PHV68214.1"/>
    </source>
</evidence>
<name>A0A2G3PQY9_WILMA</name>
<accession>A0A2G3PQY9</accession>
<comment type="caution">
    <text evidence="1">The sequence shown here is derived from an EMBL/GenBank/DDBJ whole genome shotgun (WGS) entry which is preliminary data.</text>
</comment>
<dbReference type="Gene3D" id="3.20.20.370">
    <property type="entry name" value="Glycoside hydrolase/deacetylase"/>
    <property type="match status" value="1"/>
</dbReference>
<dbReference type="InterPro" id="IPR011330">
    <property type="entry name" value="Glyco_hydro/deAcase_b/a-brl"/>
</dbReference>
<proteinExistence type="predicted"/>
<dbReference type="Pfam" id="PF10096">
    <property type="entry name" value="DUF2334"/>
    <property type="match status" value="1"/>
</dbReference>
<dbReference type="InterPro" id="IPR018763">
    <property type="entry name" value="DUF2334"/>
</dbReference>
<reference evidence="1 2" key="1">
    <citation type="submission" date="2017-10" db="EMBL/GenBank/DDBJ databases">
        <title>The draft genome sequence of Williamsia sp. BULT 1.1 isolated from the semi-arid grassland soils from South Africa.</title>
        <authorList>
            <person name="Kabwe M.H."/>
            <person name="Govender N."/>
            <person name="Mutseka Lunga P."/>
            <person name="Vikram S."/>
            <person name="Makhalanyane T.P."/>
        </authorList>
    </citation>
    <scope>NUCLEOTIDE SEQUENCE [LARGE SCALE GENOMIC DNA]</scope>
    <source>
        <strain evidence="1 2">BULT 1.1</strain>
    </source>
</reference>
<dbReference type="EMBL" id="PEBD01000004">
    <property type="protein sequence ID" value="PHV68214.1"/>
    <property type="molecule type" value="Genomic_DNA"/>
</dbReference>
<protein>
    <submittedName>
        <fullName evidence="1">DUF2334 domain-containing protein</fullName>
    </submittedName>
</protein>
<dbReference type="AlphaFoldDB" id="A0A2G3PQY9"/>
<dbReference type="GO" id="GO:0005975">
    <property type="term" value="P:carbohydrate metabolic process"/>
    <property type="evidence" value="ECO:0007669"/>
    <property type="project" value="InterPro"/>
</dbReference>
<dbReference type="SUPFAM" id="SSF88713">
    <property type="entry name" value="Glycoside hydrolase/deacetylase"/>
    <property type="match status" value="1"/>
</dbReference>
<dbReference type="RefSeq" id="WP_099381368.1">
    <property type="nucleotide sequence ID" value="NZ_PEBD01000004.1"/>
</dbReference>
<organism evidence="1 2">
    <name type="scientific">Williamsia marianensis</name>
    <dbReference type="NCBI Taxonomy" id="85044"/>
    <lineage>
        <taxon>Bacteria</taxon>
        <taxon>Bacillati</taxon>
        <taxon>Actinomycetota</taxon>
        <taxon>Actinomycetes</taxon>
        <taxon>Mycobacteriales</taxon>
        <taxon>Nocardiaceae</taxon>
        <taxon>Williamsia</taxon>
    </lineage>
</organism>
<sequence>MAGQLIVSVSGIRDTTLGQVQAFADEVATRDVPLSFLVAPRLKGGYRLAEDVDTCAWLRERRSGDDAIVLHGYNQVPSRRRRAEFAELGAHEAGLRLLAADRMLEQIGLRTRIFAAPRWNASPGARSALAGRGFRTNLGFTSIEDVMTGTSTKARVLGIGDGFSAESWWCRLLVRNTVRVARRGGVVRLSVAAKHLGEPVTGKAVVDCIDLALLHGAQPVTYRNLTSTALRRAA</sequence>
<dbReference type="Proteomes" id="UP000225108">
    <property type="component" value="Unassembled WGS sequence"/>
</dbReference>